<dbReference type="EMBL" id="CAJOBP010000234">
    <property type="protein sequence ID" value="CAF4146317.1"/>
    <property type="molecule type" value="Genomic_DNA"/>
</dbReference>
<dbReference type="Proteomes" id="UP000663851">
    <property type="component" value="Unassembled WGS sequence"/>
</dbReference>
<evidence type="ECO:0000313" key="1">
    <source>
        <dbReference type="EMBL" id="CAF3418662.1"/>
    </source>
</evidence>
<protein>
    <submittedName>
        <fullName evidence="3">Uncharacterized protein</fullName>
    </submittedName>
</protein>
<comment type="caution">
    <text evidence="3">The sequence shown here is derived from an EMBL/GenBank/DDBJ whole genome shotgun (WGS) entry which is preliminary data.</text>
</comment>
<reference evidence="3" key="1">
    <citation type="submission" date="2021-02" db="EMBL/GenBank/DDBJ databases">
        <authorList>
            <person name="Nowell W R."/>
        </authorList>
    </citation>
    <scope>NUCLEOTIDE SEQUENCE</scope>
</reference>
<accession>A0A818J3K9</accession>
<name>A0A818J3K9_9BILA</name>
<dbReference type="Proteomes" id="UP000663848">
    <property type="component" value="Unassembled WGS sequence"/>
</dbReference>
<dbReference type="Proteomes" id="UP000663865">
    <property type="component" value="Unassembled WGS sequence"/>
</dbReference>
<evidence type="ECO:0000313" key="10">
    <source>
        <dbReference type="Proteomes" id="UP000663873"/>
    </source>
</evidence>
<dbReference type="AlphaFoldDB" id="A0A818J3K9"/>
<dbReference type="EMBL" id="CAJOBR010000071">
    <property type="protein sequence ID" value="CAF4459690.1"/>
    <property type="molecule type" value="Genomic_DNA"/>
</dbReference>
<dbReference type="EMBL" id="CAJOBO010000413">
    <property type="protein sequence ID" value="CAF4215592.1"/>
    <property type="molecule type" value="Genomic_DNA"/>
</dbReference>
<dbReference type="EMBL" id="CAJOBS010000362">
    <property type="protein sequence ID" value="CAF4560270.1"/>
    <property type="molecule type" value="Genomic_DNA"/>
</dbReference>
<sequence>MTTDETILDELLTKLESSSTLHAKKDDDDDRICCPKEKFHEVDGGAALYNDGLLAKYCFRALSKYPIIYGYKRYSYGTHQIRFQIEKRGDLRSFFGIMSSLDKVSRVISTDLDNRSLYGWWELNSIVTNGKVKRSKEKNDIEKNDELTLTLKCDQQQIELEHHRTKLLLTLSVDILLCPFPWKIVVELPTYGEYVRIVQ</sequence>
<dbReference type="Proteomes" id="UP000663872">
    <property type="component" value="Unassembled WGS sequence"/>
</dbReference>
<dbReference type="EMBL" id="CAJNYV010003083">
    <property type="protein sequence ID" value="CAF3533011.1"/>
    <property type="molecule type" value="Genomic_DNA"/>
</dbReference>
<evidence type="ECO:0000313" key="6">
    <source>
        <dbReference type="EMBL" id="CAF4215592.1"/>
    </source>
</evidence>
<dbReference type="EMBL" id="CAJNYD010002437">
    <property type="protein sequence ID" value="CAF3418662.1"/>
    <property type="molecule type" value="Genomic_DNA"/>
</dbReference>
<dbReference type="EMBL" id="CAJNYT010003638">
    <property type="protein sequence ID" value="CAF3586531.1"/>
    <property type="molecule type" value="Genomic_DNA"/>
</dbReference>
<proteinExistence type="predicted"/>
<dbReference type="Proteomes" id="UP000663833">
    <property type="component" value="Unassembled WGS sequence"/>
</dbReference>
<dbReference type="Proteomes" id="UP000663873">
    <property type="component" value="Unassembled WGS sequence"/>
</dbReference>
<evidence type="ECO:0000313" key="5">
    <source>
        <dbReference type="EMBL" id="CAF4146317.1"/>
    </source>
</evidence>
<dbReference type="Proteomes" id="UP000663825">
    <property type="component" value="Unassembled WGS sequence"/>
</dbReference>
<dbReference type="OrthoDB" id="10006292at2759"/>
<keyword evidence="10" id="KW-1185">Reference proteome</keyword>
<evidence type="ECO:0000313" key="7">
    <source>
        <dbReference type="EMBL" id="CAF4459690.1"/>
    </source>
</evidence>
<dbReference type="EMBL" id="CAJNXB010005391">
    <property type="protein sequence ID" value="CAF3423059.1"/>
    <property type="molecule type" value="Genomic_DNA"/>
</dbReference>
<evidence type="ECO:0000313" key="2">
    <source>
        <dbReference type="EMBL" id="CAF3423059.1"/>
    </source>
</evidence>
<evidence type="ECO:0000313" key="9">
    <source>
        <dbReference type="Proteomes" id="UP000663865"/>
    </source>
</evidence>
<dbReference type="Proteomes" id="UP000663838">
    <property type="component" value="Unassembled WGS sequence"/>
</dbReference>
<organism evidence="3 9">
    <name type="scientific">Rotaria socialis</name>
    <dbReference type="NCBI Taxonomy" id="392032"/>
    <lineage>
        <taxon>Eukaryota</taxon>
        <taxon>Metazoa</taxon>
        <taxon>Spiralia</taxon>
        <taxon>Gnathifera</taxon>
        <taxon>Rotifera</taxon>
        <taxon>Eurotatoria</taxon>
        <taxon>Bdelloidea</taxon>
        <taxon>Philodinida</taxon>
        <taxon>Philodinidae</taxon>
        <taxon>Rotaria</taxon>
    </lineage>
</organism>
<evidence type="ECO:0000313" key="3">
    <source>
        <dbReference type="EMBL" id="CAF3533011.1"/>
    </source>
</evidence>
<evidence type="ECO:0000313" key="8">
    <source>
        <dbReference type="EMBL" id="CAF4560270.1"/>
    </source>
</evidence>
<gene>
    <name evidence="4" type="ORF">GRG538_LOCUS21979</name>
    <name evidence="6" type="ORF">HFQ381_LOCUS8311</name>
    <name evidence="3" type="ORF">KIK155_LOCUS17556</name>
    <name evidence="1" type="ORF">LUA448_LOCUS19218</name>
    <name evidence="7" type="ORF">QYT958_LOCUS1326</name>
    <name evidence="2" type="ORF">TIS948_LOCUS29647</name>
    <name evidence="8" type="ORF">TOA249_LOCUS7875</name>
    <name evidence="5" type="ORF">UJA718_LOCUS3199</name>
</gene>
<evidence type="ECO:0000313" key="4">
    <source>
        <dbReference type="EMBL" id="CAF3586531.1"/>
    </source>
</evidence>